<dbReference type="Gene3D" id="2.60.40.640">
    <property type="match status" value="1"/>
</dbReference>
<dbReference type="InterPro" id="IPR011021">
    <property type="entry name" value="Arrestin-like_N"/>
</dbReference>
<protein>
    <recommendedName>
        <fullName evidence="2">Arrestin-like N-terminal domain-containing protein</fullName>
    </recommendedName>
</protein>
<reference evidence="3 4" key="1">
    <citation type="journal article" date="2019" name="Sci. Rep.">
        <title>Orb-weaving spider Araneus ventricosus genome elucidates the spidroin gene catalogue.</title>
        <authorList>
            <person name="Kono N."/>
            <person name="Nakamura H."/>
            <person name="Ohtoshi R."/>
            <person name="Moran D.A.P."/>
            <person name="Shinohara A."/>
            <person name="Yoshida Y."/>
            <person name="Fujiwara M."/>
            <person name="Mori M."/>
            <person name="Tomita M."/>
            <person name="Arakawa K."/>
        </authorList>
    </citation>
    <scope>NUCLEOTIDE SEQUENCE [LARGE SCALE GENOMIC DNA]</scope>
</reference>
<dbReference type="Pfam" id="PF00339">
    <property type="entry name" value="Arrestin_N"/>
    <property type="match status" value="1"/>
</dbReference>
<dbReference type="AlphaFoldDB" id="A0A4Y2RN37"/>
<dbReference type="PANTHER" id="PTHR11188:SF144">
    <property type="entry name" value="ARRESTIN C-TERMINAL-LIKE DOMAIN-CONTAINING PROTEIN"/>
    <property type="match status" value="1"/>
</dbReference>
<organism evidence="3 4">
    <name type="scientific">Araneus ventricosus</name>
    <name type="common">Orbweaver spider</name>
    <name type="synonym">Epeira ventricosa</name>
    <dbReference type="NCBI Taxonomy" id="182803"/>
    <lineage>
        <taxon>Eukaryota</taxon>
        <taxon>Metazoa</taxon>
        <taxon>Ecdysozoa</taxon>
        <taxon>Arthropoda</taxon>
        <taxon>Chelicerata</taxon>
        <taxon>Arachnida</taxon>
        <taxon>Araneae</taxon>
        <taxon>Araneomorphae</taxon>
        <taxon>Entelegynae</taxon>
        <taxon>Araneoidea</taxon>
        <taxon>Araneidae</taxon>
        <taxon>Araneus</taxon>
    </lineage>
</organism>
<proteinExistence type="inferred from homology"/>
<dbReference type="GO" id="GO:0005737">
    <property type="term" value="C:cytoplasm"/>
    <property type="evidence" value="ECO:0007669"/>
    <property type="project" value="TreeGrafter"/>
</dbReference>
<dbReference type="OrthoDB" id="7785529at2759"/>
<feature type="domain" description="Arrestin-like N-terminal" evidence="2">
    <location>
        <begin position="83"/>
        <end position="191"/>
    </location>
</feature>
<keyword evidence="4" id="KW-1185">Reference proteome</keyword>
<dbReference type="InterPro" id="IPR014756">
    <property type="entry name" value="Ig_E-set"/>
</dbReference>
<accession>A0A4Y2RN37</accession>
<dbReference type="SUPFAM" id="SSF81296">
    <property type="entry name" value="E set domains"/>
    <property type="match status" value="1"/>
</dbReference>
<dbReference type="EMBL" id="BGPR01017711">
    <property type="protein sequence ID" value="GBN77061.1"/>
    <property type="molecule type" value="Genomic_DNA"/>
</dbReference>
<evidence type="ECO:0000313" key="3">
    <source>
        <dbReference type="EMBL" id="GBN77061.1"/>
    </source>
</evidence>
<dbReference type="GO" id="GO:0015031">
    <property type="term" value="P:protein transport"/>
    <property type="evidence" value="ECO:0007669"/>
    <property type="project" value="TreeGrafter"/>
</dbReference>
<dbReference type="Proteomes" id="UP000499080">
    <property type="component" value="Unassembled WGS sequence"/>
</dbReference>
<comment type="similarity">
    <text evidence="1">Belongs to the arrestin family.</text>
</comment>
<dbReference type="InterPro" id="IPR014752">
    <property type="entry name" value="Arrestin-like_C"/>
</dbReference>
<evidence type="ECO:0000256" key="1">
    <source>
        <dbReference type="ARBA" id="ARBA00005298"/>
    </source>
</evidence>
<dbReference type="PANTHER" id="PTHR11188">
    <property type="entry name" value="ARRESTIN DOMAIN CONTAINING PROTEIN"/>
    <property type="match status" value="1"/>
</dbReference>
<name>A0A4Y2RN37_ARAVE</name>
<gene>
    <name evidence="3" type="ORF">AVEN_243954_1</name>
</gene>
<comment type="caution">
    <text evidence="3">The sequence shown here is derived from an EMBL/GenBank/DDBJ whole genome shotgun (WGS) entry which is preliminary data.</text>
</comment>
<sequence>MEDKRIKRKTVNTDADAARAQSMELFELNTMSFFLYTDTDLPLRRHLLNSLDGATIGPKEFCRPIGKAIKTCEELPVAPFSSIAIRVLLRGKAHAEWKVVVSGDRRTVKDDHVFIDDRAVIWGKEKLEGNMPILPRGRHSFPFRFQLPESALACSFESRSCTVRYYVKVTVDIPYASPPQGMKYFTIIGPHIDCMDEQYLVSTNPDFSDFQILEFADIFSPS</sequence>
<evidence type="ECO:0000259" key="2">
    <source>
        <dbReference type="Pfam" id="PF00339"/>
    </source>
</evidence>
<dbReference type="InterPro" id="IPR050357">
    <property type="entry name" value="Arrestin_domain-protein"/>
</dbReference>
<evidence type="ECO:0000313" key="4">
    <source>
        <dbReference type="Proteomes" id="UP000499080"/>
    </source>
</evidence>